<gene>
    <name evidence="1" type="ORF">ACI1P1_04500</name>
</gene>
<accession>A0ACC7NWT6</accession>
<evidence type="ECO:0000313" key="2">
    <source>
        <dbReference type="Proteomes" id="UP001631969"/>
    </source>
</evidence>
<dbReference type="Proteomes" id="UP001631969">
    <property type="component" value="Unassembled WGS sequence"/>
</dbReference>
<comment type="caution">
    <text evidence="1">The sequence shown here is derived from an EMBL/GenBank/DDBJ whole genome shotgun (WGS) entry which is preliminary data.</text>
</comment>
<name>A0ACC7NWT6_9BACL</name>
<reference evidence="1" key="1">
    <citation type="submission" date="2024-12" db="EMBL/GenBank/DDBJ databases">
        <authorList>
            <person name="Wu N."/>
        </authorList>
    </citation>
    <scope>NUCLEOTIDE SEQUENCE</scope>
    <source>
        <strain evidence="1">P15</strain>
    </source>
</reference>
<organism evidence="1 2">
    <name type="scientific">Paenibacillus mesotrionivorans</name>
    <dbReference type="NCBI Taxonomy" id="3160968"/>
    <lineage>
        <taxon>Bacteria</taxon>
        <taxon>Bacillati</taxon>
        <taxon>Bacillota</taxon>
        <taxon>Bacilli</taxon>
        <taxon>Bacillales</taxon>
        <taxon>Paenibacillaceae</taxon>
        <taxon>Paenibacillus</taxon>
    </lineage>
</organism>
<evidence type="ECO:0000313" key="1">
    <source>
        <dbReference type="EMBL" id="MFM9327557.1"/>
    </source>
</evidence>
<dbReference type="EMBL" id="JBJURJ010000002">
    <property type="protein sequence ID" value="MFM9327557.1"/>
    <property type="molecule type" value="Genomic_DNA"/>
</dbReference>
<protein>
    <submittedName>
        <fullName evidence="1">Thioredoxin family protein</fullName>
    </submittedName>
</protein>
<sequence length="196" mass="21905">MAFTLQLGEQAPDFSLPATDGKTYSLQDFAGAPVLVVFFTCNHCPYVVGSDEVTRHTALKYKEQGVAFVGINANSEITKPDDSFDHMVQRMEEQKFPWTYLRDKDQTVAKAYGALRTPHFYVFDGERKLVYSGRGLDNPRESEKATVNDLDRALSELVAGQPLSVPLTNPIGCNVKWEGQDEHWMPADACDLVPRS</sequence>
<proteinExistence type="predicted"/>
<keyword evidence="2" id="KW-1185">Reference proteome</keyword>